<dbReference type="Proteomes" id="UP000233551">
    <property type="component" value="Unassembled WGS sequence"/>
</dbReference>
<organism evidence="3 4">
    <name type="scientific">Punica granatum</name>
    <name type="common">Pomegranate</name>
    <dbReference type="NCBI Taxonomy" id="22663"/>
    <lineage>
        <taxon>Eukaryota</taxon>
        <taxon>Viridiplantae</taxon>
        <taxon>Streptophyta</taxon>
        <taxon>Embryophyta</taxon>
        <taxon>Tracheophyta</taxon>
        <taxon>Spermatophyta</taxon>
        <taxon>Magnoliopsida</taxon>
        <taxon>eudicotyledons</taxon>
        <taxon>Gunneridae</taxon>
        <taxon>Pentapetalae</taxon>
        <taxon>rosids</taxon>
        <taxon>malvids</taxon>
        <taxon>Myrtales</taxon>
        <taxon>Lythraceae</taxon>
        <taxon>Punica</taxon>
    </lineage>
</organism>
<dbReference type="GO" id="GO:0003676">
    <property type="term" value="F:nucleic acid binding"/>
    <property type="evidence" value="ECO:0007669"/>
    <property type="project" value="InterPro"/>
</dbReference>
<dbReference type="Gene3D" id="3.30.420.10">
    <property type="entry name" value="Ribonuclease H-like superfamily/Ribonuclease H"/>
    <property type="match status" value="1"/>
</dbReference>
<dbReference type="InterPro" id="IPR036397">
    <property type="entry name" value="RNaseH_sf"/>
</dbReference>
<dbReference type="AlphaFoldDB" id="A0A2I0JUT1"/>
<dbReference type="InterPro" id="IPR012337">
    <property type="entry name" value="RNaseH-like_sf"/>
</dbReference>
<keyword evidence="4" id="KW-1185">Reference proteome</keyword>
<dbReference type="InterPro" id="IPR057670">
    <property type="entry name" value="SH3_retrovirus"/>
</dbReference>
<evidence type="ECO:0000256" key="1">
    <source>
        <dbReference type="SAM" id="MobiDB-lite"/>
    </source>
</evidence>
<dbReference type="SUPFAM" id="SSF53098">
    <property type="entry name" value="Ribonuclease H-like"/>
    <property type="match status" value="1"/>
</dbReference>
<name>A0A2I0JUT1_PUNGR</name>
<evidence type="ECO:0000259" key="2">
    <source>
        <dbReference type="Pfam" id="PF25597"/>
    </source>
</evidence>
<evidence type="ECO:0000313" key="4">
    <source>
        <dbReference type="Proteomes" id="UP000233551"/>
    </source>
</evidence>
<feature type="compositionally biased region" description="Low complexity" evidence="1">
    <location>
        <begin position="431"/>
        <end position="443"/>
    </location>
</feature>
<reference evidence="3 4" key="1">
    <citation type="submission" date="2017-11" db="EMBL/GenBank/DDBJ databases">
        <title>De-novo sequencing of pomegranate (Punica granatum L.) genome.</title>
        <authorList>
            <person name="Akparov Z."/>
            <person name="Amiraslanov A."/>
            <person name="Hajiyeva S."/>
            <person name="Abbasov M."/>
            <person name="Kaur K."/>
            <person name="Hamwieh A."/>
            <person name="Solovyev V."/>
            <person name="Salamov A."/>
            <person name="Braich B."/>
            <person name="Kosarev P."/>
            <person name="Mahmoud A."/>
            <person name="Hajiyev E."/>
            <person name="Babayeva S."/>
            <person name="Izzatullayeva V."/>
            <person name="Mammadov A."/>
            <person name="Mammadov A."/>
            <person name="Sharifova S."/>
            <person name="Ojaghi J."/>
            <person name="Eynullazada K."/>
            <person name="Bayramov B."/>
            <person name="Abdulazimova A."/>
            <person name="Shahmuradov I."/>
        </authorList>
    </citation>
    <scope>NUCLEOTIDE SEQUENCE [LARGE SCALE GENOMIC DNA]</scope>
    <source>
        <strain evidence="4">cv. AG2017</strain>
        <tissue evidence="3">Leaf</tissue>
    </source>
</reference>
<dbReference type="Pfam" id="PF25597">
    <property type="entry name" value="SH3_retrovirus"/>
    <property type="match status" value="1"/>
</dbReference>
<proteinExistence type="predicted"/>
<protein>
    <recommendedName>
        <fullName evidence="2">Retroviral polymerase SH3-like domain-containing protein</fullName>
    </recommendedName>
</protein>
<feature type="domain" description="Retroviral polymerase SH3-like" evidence="2">
    <location>
        <begin position="297"/>
        <end position="358"/>
    </location>
</feature>
<comment type="caution">
    <text evidence="3">The sequence shown here is derived from an EMBL/GenBank/DDBJ whole genome shotgun (WGS) entry which is preliminary data.</text>
</comment>
<evidence type="ECO:0000313" key="3">
    <source>
        <dbReference type="EMBL" id="PKI60077.1"/>
    </source>
</evidence>
<dbReference type="EMBL" id="PGOL01001193">
    <property type="protein sequence ID" value="PKI60077.1"/>
    <property type="molecule type" value="Genomic_DNA"/>
</dbReference>
<dbReference type="PANTHER" id="PTHR42648:SF31">
    <property type="entry name" value="RNA-DIRECTED DNA POLYMERASE"/>
    <property type="match status" value="1"/>
</dbReference>
<dbReference type="PANTHER" id="PTHR42648">
    <property type="entry name" value="TRANSPOSASE, PUTATIVE-RELATED"/>
    <property type="match status" value="1"/>
</dbReference>
<accession>A0A2I0JUT1</accession>
<sequence>MKLNDRLLIARTQALKQWVSQPKWRTIPVAVTPISAQTGAISSHGVDLSVTIVDKMATIEPHAFGSMDTQPLIKRINGTRKGIRRGSLDREENLERLRPLLHTRLEMASSTGTSIMEDFLTHTWAAHLKRVRSNRFVGNGGPICQPNRFLCTVQRDHISGSTIEVGELHGGHGAWVYLLRDKSEMQGFLIKFCKLVKNQFNRIVKTVRIDNGSEFMRRVVQDHFSDNGCIHQTSCVDTPQQNGQVERKHRQILNGTVFSLRRISLISHLRGILSGKTPFELLLRKKSDYQHIRVFGCLCDAHHNSRFKDKFGPHSRRCIFIGYPFEKKGWQVYDLENREVFISQDVRFNEADFSFSREQPTNSINTGIRFLDTLGPAIHGEFFGPFSSNSAPGASPSPAKPSPDVAILGTRLRPTQLPSYEPSRPLPSTPPVSSASSPDPVTTRLNPTQLRVRYDFMHTCGFTSRQV</sequence>
<gene>
    <name evidence="3" type="ORF">CRG98_019562</name>
</gene>
<feature type="region of interest" description="Disordered" evidence="1">
    <location>
        <begin position="416"/>
        <end position="447"/>
    </location>
</feature>
<dbReference type="InterPro" id="IPR039537">
    <property type="entry name" value="Retrotran_Ty1/copia-like"/>
</dbReference>
<dbReference type="STRING" id="22663.A0A2I0JUT1"/>